<dbReference type="EMBL" id="JAWWNJ010000206">
    <property type="protein sequence ID" value="KAK6971648.1"/>
    <property type="molecule type" value="Genomic_DNA"/>
</dbReference>
<accession>A0AAV9Z5D5</accession>
<dbReference type="InterPro" id="IPR040521">
    <property type="entry name" value="KDZ"/>
</dbReference>
<dbReference type="PANTHER" id="PTHR33096">
    <property type="entry name" value="CXC2 DOMAIN-CONTAINING PROTEIN"/>
    <property type="match status" value="1"/>
</dbReference>
<feature type="compositionally biased region" description="Acidic residues" evidence="2">
    <location>
        <begin position="1021"/>
        <end position="1036"/>
    </location>
</feature>
<evidence type="ECO:0008006" key="5">
    <source>
        <dbReference type="Google" id="ProtNLM"/>
    </source>
</evidence>
<name>A0AAV9Z5D5_9AGAR</name>
<dbReference type="AlphaFoldDB" id="A0AAV9Z5D5"/>
<evidence type="ECO:0000256" key="1">
    <source>
        <dbReference type="SAM" id="Coils"/>
    </source>
</evidence>
<proteinExistence type="predicted"/>
<feature type="region of interest" description="Disordered" evidence="2">
    <location>
        <begin position="277"/>
        <end position="362"/>
    </location>
</feature>
<comment type="caution">
    <text evidence="3">The sequence shown here is derived from an EMBL/GenBank/DDBJ whole genome shotgun (WGS) entry which is preliminary data.</text>
</comment>
<evidence type="ECO:0000256" key="2">
    <source>
        <dbReference type="SAM" id="MobiDB-lite"/>
    </source>
</evidence>
<gene>
    <name evidence="3" type="ORF">R3P38DRAFT_2586767</name>
</gene>
<sequence>MGPSHRPNIKKFSTPSRTPVAGTAPHHNSKAPTPLVYLAGNRTLTQARVPPLFGQAGIRGDRLPDTEDDPFLAPPAPPPDIDPADYDFGLHELDAGMPPQVDSRYAQKRQTQTNRWLHTVLPRLVPIFMDLLATTGDLRNLDGVMVEEPRCGCSYDELLGKGKTKLLEEIVIRICPCSPAASQLVKRGFFPCSPLEPSVAIGLHILEFARKLFLNLPPNNTVISTTLEEVLDDMGYKLSNRNALRRRFGNALEWYSAMRDLTAAKIDAAISTARESLAAEAPETPRAADTPLPASSPAPSAPSSPTKRRRPDTPPPDSSPPSSPPASPSKRRRQRAPSPSPSTSSSSPPPAQADYPFSLPEERTRPSEYLRWLCPACFGGKWENPSMKIAGIVAGDACFTQRRNIGNGCMDPAHQHPSSVFVSTEVTDAMDAYVESIRPSTTRGGSDEDGEPEDDHFEDPRLPVPKSVLDECESSFVAADERRIKSSTRFFDDTGLMALTCRHDHPLFVVNMKSAGEKQSNMLALLQMLFSHLPRNFVVGFLYDIVCQLERSLRKWNFFPPEYMERMEFAVSVLHAFGHNWVCQLQYHPRRRTLFGLSDGEGCERFWHSISKLIAYLRVCGYHRRLYTLDTQIRHLRNASIGRLGAWLGRRWAHMIDKRREATELFDECGHSRELLEEEHRKQVAAQTKPLPKRSRTAGKLAVEAIIRRRQAVGVLNKRITRLEETVMDLDADAEDVRRAQEDLKTAREKLKKDTATLKRKEKALGVEDRANLAHLTKSKFIAKRMNARAIKHRLREKLRARKFELDRVERTYRRKKKTEHKLKTHIEDAVARRDPSIQTLVRQYNTLCKEMKKLVKERKAPKNSIPPAPIDPKAIWGLDVDDEIWQDVGLDEEDDDTEPPLWLKDDTVRSGIRAMLELDRCEEEEVRIFHECRALRYWLAEEWEVVASAMAEADDNDDFGLRHQLQLRRTELCKLCASWSTAIRGIPFKLEGLPPWGPSDDELRAVRLDDKNAKTVARDVDDDDDEEVEADGEEEELPIEDIEAFQRAEVYAQNTVDSYLDLGF</sequence>
<organism evidence="3 4">
    <name type="scientific">Favolaschia claudopus</name>
    <dbReference type="NCBI Taxonomy" id="2862362"/>
    <lineage>
        <taxon>Eukaryota</taxon>
        <taxon>Fungi</taxon>
        <taxon>Dikarya</taxon>
        <taxon>Basidiomycota</taxon>
        <taxon>Agaricomycotina</taxon>
        <taxon>Agaricomycetes</taxon>
        <taxon>Agaricomycetidae</taxon>
        <taxon>Agaricales</taxon>
        <taxon>Marasmiineae</taxon>
        <taxon>Mycenaceae</taxon>
        <taxon>Favolaschia</taxon>
    </lineage>
</organism>
<dbReference type="PANTHER" id="PTHR33096:SF1">
    <property type="entry name" value="CXC1-LIKE CYSTEINE CLUSTER ASSOCIATED WITH KDZ TRANSPOSASES DOMAIN-CONTAINING PROTEIN"/>
    <property type="match status" value="1"/>
</dbReference>
<evidence type="ECO:0000313" key="4">
    <source>
        <dbReference type="Proteomes" id="UP001362999"/>
    </source>
</evidence>
<feature type="compositionally biased region" description="Pro residues" evidence="2">
    <location>
        <begin position="313"/>
        <end position="327"/>
    </location>
</feature>
<feature type="region of interest" description="Disordered" evidence="2">
    <location>
        <begin position="437"/>
        <end position="462"/>
    </location>
</feature>
<feature type="region of interest" description="Disordered" evidence="2">
    <location>
        <begin position="1016"/>
        <end position="1036"/>
    </location>
</feature>
<protein>
    <recommendedName>
        <fullName evidence="5">CxC1-like cysteine cluster associated with KDZ transposases domain-containing protein</fullName>
    </recommendedName>
</protein>
<dbReference type="Pfam" id="PF18758">
    <property type="entry name" value="KDZ"/>
    <property type="match status" value="1"/>
</dbReference>
<feature type="region of interest" description="Disordered" evidence="2">
    <location>
        <begin position="57"/>
        <end position="77"/>
    </location>
</feature>
<keyword evidence="1" id="KW-0175">Coiled coil</keyword>
<keyword evidence="4" id="KW-1185">Reference proteome</keyword>
<evidence type="ECO:0000313" key="3">
    <source>
        <dbReference type="EMBL" id="KAK6971648.1"/>
    </source>
</evidence>
<feature type="coiled-coil region" evidence="1">
    <location>
        <begin position="720"/>
        <end position="764"/>
    </location>
</feature>
<feature type="compositionally biased region" description="Acidic residues" evidence="2">
    <location>
        <begin position="447"/>
        <end position="457"/>
    </location>
</feature>
<dbReference type="Proteomes" id="UP001362999">
    <property type="component" value="Unassembled WGS sequence"/>
</dbReference>
<reference evidence="3 4" key="1">
    <citation type="journal article" date="2024" name="J Genomics">
        <title>Draft genome sequencing and assembly of Favolaschia claudopus CIRM-BRFM 2984 isolated from oak limbs.</title>
        <authorList>
            <person name="Navarro D."/>
            <person name="Drula E."/>
            <person name="Chaduli D."/>
            <person name="Cazenave R."/>
            <person name="Ahrendt S."/>
            <person name="Wang J."/>
            <person name="Lipzen A."/>
            <person name="Daum C."/>
            <person name="Barry K."/>
            <person name="Grigoriev I.V."/>
            <person name="Favel A."/>
            <person name="Rosso M.N."/>
            <person name="Martin F."/>
        </authorList>
    </citation>
    <scope>NUCLEOTIDE SEQUENCE [LARGE SCALE GENOMIC DNA]</scope>
    <source>
        <strain evidence="3 4">CIRM-BRFM 2984</strain>
    </source>
</reference>
<feature type="region of interest" description="Disordered" evidence="2">
    <location>
        <begin position="1"/>
        <end position="32"/>
    </location>
</feature>